<dbReference type="GO" id="GO:0004222">
    <property type="term" value="F:metalloendopeptidase activity"/>
    <property type="evidence" value="ECO:0007669"/>
    <property type="project" value="TreeGrafter"/>
</dbReference>
<proteinExistence type="predicted"/>
<evidence type="ECO:0000256" key="2">
    <source>
        <dbReference type="SAM" id="SignalP"/>
    </source>
</evidence>
<evidence type="ECO:0000256" key="1">
    <source>
        <dbReference type="SAM" id="MobiDB-lite"/>
    </source>
</evidence>
<evidence type="ECO:0000259" key="3">
    <source>
        <dbReference type="Pfam" id="PF01551"/>
    </source>
</evidence>
<feature type="compositionally biased region" description="Low complexity" evidence="1">
    <location>
        <begin position="28"/>
        <end position="41"/>
    </location>
</feature>
<reference evidence="4 5" key="1">
    <citation type="submission" date="2016-01" db="EMBL/GenBank/DDBJ databases">
        <authorList>
            <consortium name="TB Trials Study Group"/>
            <person name="Sutton G."/>
            <person name="Brinkac L."/>
            <person name="Sanka R."/>
            <person name="Adams M."/>
            <person name="Lau E.L."/>
            <person name="Macaden R."/>
            <person name="Grewal H.M.S."/>
        </authorList>
    </citation>
    <scope>NUCLEOTIDE SEQUENCE [LARGE SCALE GENOMIC DNA]</scope>
    <source>
        <strain evidence="4 5">IS-1744</strain>
    </source>
</reference>
<accession>A0A117JHL1</accession>
<gene>
    <name evidence="4" type="ORF">AU192_00785</name>
</gene>
<feature type="region of interest" description="Disordered" evidence="1">
    <location>
        <begin position="19"/>
        <end position="54"/>
    </location>
</feature>
<dbReference type="InterPro" id="IPR011055">
    <property type="entry name" value="Dup_hybrid_motif"/>
</dbReference>
<dbReference type="PANTHER" id="PTHR21666:SF270">
    <property type="entry name" value="MUREIN HYDROLASE ACTIVATOR ENVC"/>
    <property type="match status" value="1"/>
</dbReference>
<evidence type="ECO:0000313" key="4">
    <source>
        <dbReference type="EMBL" id="KUI07282.1"/>
    </source>
</evidence>
<dbReference type="EMBL" id="LQIR01000068">
    <property type="protein sequence ID" value="KUI07282.1"/>
    <property type="molecule type" value="Genomic_DNA"/>
</dbReference>
<evidence type="ECO:0000313" key="5">
    <source>
        <dbReference type="Proteomes" id="UP000053707"/>
    </source>
</evidence>
<dbReference type="Proteomes" id="UP000053707">
    <property type="component" value="Unassembled WGS sequence"/>
</dbReference>
<dbReference type="Gene3D" id="2.70.70.10">
    <property type="entry name" value="Glucose Permease (Domain IIA)"/>
    <property type="match status" value="1"/>
</dbReference>
<organism evidence="4 5">
    <name type="scientific">Mycobacterium lehmannii</name>
    <dbReference type="NCBI Taxonomy" id="2048550"/>
    <lineage>
        <taxon>Bacteria</taxon>
        <taxon>Bacillati</taxon>
        <taxon>Actinomycetota</taxon>
        <taxon>Actinomycetes</taxon>
        <taxon>Mycobacteriales</taxon>
        <taxon>Mycobacteriaceae</taxon>
        <taxon>Mycobacterium</taxon>
    </lineage>
</organism>
<dbReference type="PROSITE" id="PS51257">
    <property type="entry name" value="PROKAR_LIPOPROTEIN"/>
    <property type="match status" value="1"/>
</dbReference>
<dbReference type="PANTHER" id="PTHR21666">
    <property type="entry name" value="PEPTIDASE-RELATED"/>
    <property type="match status" value="1"/>
</dbReference>
<dbReference type="Pfam" id="PF01551">
    <property type="entry name" value="Peptidase_M23"/>
    <property type="match status" value="1"/>
</dbReference>
<dbReference type="SUPFAM" id="SSF51261">
    <property type="entry name" value="Duplicated hybrid motif"/>
    <property type="match status" value="1"/>
</dbReference>
<comment type="caution">
    <text evidence="4">The sequence shown here is derived from an EMBL/GenBank/DDBJ whole genome shotgun (WGS) entry which is preliminary data.</text>
</comment>
<dbReference type="AlphaFoldDB" id="A0A117JHL1"/>
<dbReference type="CDD" id="cd12797">
    <property type="entry name" value="M23_peptidase"/>
    <property type="match status" value="1"/>
</dbReference>
<dbReference type="InterPro" id="IPR016047">
    <property type="entry name" value="M23ase_b-sheet_dom"/>
</dbReference>
<name>A0A117JHL1_9MYCO</name>
<feature type="signal peptide" evidence="2">
    <location>
        <begin position="1"/>
        <end position="20"/>
    </location>
</feature>
<feature type="chain" id="PRO_5039179082" evidence="2">
    <location>
        <begin position="21"/>
        <end position="416"/>
    </location>
</feature>
<dbReference type="InterPro" id="IPR050570">
    <property type="entry name" value="Cell_wall_metabolism_enzyme"/>
</dbReference>
<sequence length="416" mass="43740">MRPAVAVLGVAALIAACSQGTDPPAATPPAESSPETTTASAGQGPLRGPAPSVATPIVGDAISQPVPVLATDGRRHLVYEVSLTNTLPHPVTLKSITVLDRDVDLLDLEGDQLAQWTRIIGTPSSTTTIGPAQTALVWLDVALDEDVQTPNRLTHAVALSNPDPQDPLFPADQTVDIAPVEVQPREPVVIRPPLRGAGWVDAGGCCGTSAHRTALNPINGRLWAAERFAIDYVQLDPDGRLITGDPSKPESFAFFGADIHAVRDGRVVSVLDGLPEQVPGRNPTGLPLNQYAGNHVVQDLGDGNYALYAHIKTGTVAVQPGDRLTAGQVIGKVGNTGNSTAPHLHFHVMSSPDPLGSNGLPFVFDDFRLDARLVDDDDATGTLFEGASAQLAPQVASRDEKTAMPLELDVMTYADR</sequence>
<protein>
    <submittedName>
        <fullName evidence="4">Peptidase M23</fullName>
    </submittedName>
</protein>
<dbReference type="RefSeq" id="WP_064400012.1">
    <property type="nucleotide sequence ID" value="NZ_LQIR01000068.1"/>
</dbReference>
<keyword evidence="5" id="KW-1185">Reference proteome</keyword>
<feature type="domain" description="M23ase beta-sheet core" evidence="3">
    <location>
        <begin position="256"/>
        <end position="350"/>
    </location>
</feature>
<keyword evidence="2" id="KW-0732">Signal</keyword>